<dbReference type="Gene3D" id="3.40.430.10">
    <property type="entry name" value="Dihydrofolate Reductase, subunit A"/>
    <property type="match status" value="1"/>
</dbReference>
<organism evidence="2 3">
    <name type="scientific">Arthrobacter jiangjiafuii</name>
    <dbReference type="NCBI Taxonomy" id="2817475"/>
    <lineage>
        <taxon>Bacteria</taxon>
        <taxon>Bacillati</taxon>
        <taxon>Actinomycetota</taxon>
        <taxon>Actinomycetes</taxon>
        <taxon>Micrococcales</taxon>
        <taxon>Micrococcaceae</taxon>
        <taxon>Arthrobacter</taxon>
    </lineage>
</organism>
<dbReference type="GO" id="GO:0009231">
    <property type="term" value="P:riboflavin biosynthetic process"/>
    <property type="evidence" value="ECO:0007669"/>
    <property type="project" value="InterPro"/>
</dbReference>
<evidence type="ECO:0000313" key="3">
    <source>
        <dbReference type="Proteomes" id="UP000676885"/>
    </source>
</evidence>
<keyword evidence="3" id="KW-1185">Reference proteome</keyword>
<reference evidence="2 3" key="1">
    <citation type="submission" date="2021-05" db="EMBL/GenBank/DDBJ databases">
        <title>Novel species in genus Arthrobacter.</title>
        <authorList>
            <person name="Zhang G."/>
        </authorList>
    </citation>
    <scope>NUCLEOTIDE SEQUENCE [LARGE SCALE GENOMIC DNA]</scope>
    <source>
        <strain evidence="3">zg-ZUI227</strain>
    </source>
</reference>
<dbReference type="InterPro" id="IPR024072">
    <property type="entry name" value="DHFR-like_dom_sf"/>
</dbReference>
<dbReference type="SUPFAM" id="SSF53597">
    <property type="entry name" value="Dihydrofolate reductase-like"/>
    <property type="match status" value="1"/>
</dbReference>
<evidence type="ECO:0000313" key="2">
    <source>
        <dbReference type="EMBL" id="QWC11694.1"/>
    </source>
</evidence>
<dbReference type="KEGG" id="ajg:KKR91_06390"/>
<sequence length="203" mass="22033">MDDPLGNGAERLHDWIVNTRTFAGRTGMDGRGEGIDDLFVRTQFDGIGASIMGRNMFGPVRGPWAADETWNGWWGEDPPYHHPVFVLTNYPRDPVEMEGGTTFHFVTGGIHEARQRALDAADGGDVWIGGGVNTVRQYLRAGLIDRIHLVVVPILLGSGERLLDNITGPNGRLPGFEPIDVSTGNNVAHIQLAKAEGEAGKLP</sequence>
<gene>
    <name evidence="2" type="ORF">KKR91_06390</name>
</gene>
<evidence type="ECO:0000259" key="1">
    <source>
        <dbReference type="Pfam" id="PF01872"/>
    </source>
</evidence>
<proteinExistence type="predicted"/>
<dbReference type="Proteomes" id="UP000676885">
    <property type="component" value="Chromosome"/>
</dbReference>
<dbReference type="EMBL" id="CP076022">
    <property type="protein sequence ID" value="QWC11694.1"/>
    <property type="molecule type" value="Genomic_DNA"/>
</dbReference>
<dbReference type="GO" id="GO:0008703">
    <property type="term" value="F:5-amino-6-(5-phosphoribosylamino)uracil reductase activity"/>
    <property type="evidence" value="ECO:0007669"/>
    <property type="project" value="InterPro"/>
</dbReference>
<dbReference type="Pfam" id="PF01872">
    <property type="entry name" value="RibD_C"/>
    <property type="match status" value="1"/>
</dbReference>
<accession>A0A975M8K6</accession>
<feature type="domain" description="Bacterial bifunctional deaminase-reductase C-terminal" evidence="1">
    <location>
        <begin position="39"/>
        <end position="165"/>
    </location>
</feature>
<dbReference type="InterPro" id="IPR002734">
    <property type="entry name" value="RibDG_C"/>
</dbReference>
<protein>
    <submittedName>
        <fullName evidence="2">Dihydrofolate reductase family protein</fullName>
    </submittedName>
</protein>
<name>A0A975M8K6_9MICC</name>
<dbReference type="AlphaFoldDB" id="A0A975M8K6"/>